<evidence type="ECO:0000259" key="2">
    <source>
        <dbReference type="Pfam" id="PF17293"/>
    </source>
</evidence>
<name>A0A5J4PK66_9ZZZZ</name>
<feature type="region of interest" description="Disordered" evidence="1">
    <location>
        <begin position="105"/>
        <end position="133"/>
    </location>
</feature>
<dbReference type="EMBL" id="SNRY01008198">
    <property type="protein sequence ID" value="KAA6308974.1"/>
    <property type="molecule type" value="Genomic_DNA"/>
</dbReference>
<feature type="non-terminal residue" evidence="3">
    <location>
        <position position="133"/>
    </location>
</feature>
<comment type="caution">
    <text evidence="3">The sequence shown here is derived from an EMBL/GenBank/DDBJ whole genome shotgun (WGS) entry which is preliminary data.</text>
</comment>
<reference evidence="3" key="1">
    <citation type="submission" date="2019-03" db="EMBL/GenBank/DDBJ databases">
        <title>Single cell metagenomics reveals metabolic interactions within the superorganism composed of flagellate Streblomastix strix and complex community of Bacteroidetes bacteria on its surface.</title>
        <authorList>
            <person name="Treitli S.C."/>
            <person name="Kolisko M."/>
            <person name="Husnik F."/>
            <person name="Keeling P."/>
            <person name="Hampl V."/>
        </authorList>
    </citation>
    <scope>NUCLEOTIDE SEQUENCE</scope>
    <source>
        <strain evidence="3">STM</strain>
    </source>
</reference>
<gene>
    <name evidence="3" type="ORF">EZS27_039455</name>
</gene>
<evidence type="ECO:0000256" key="1">
    <source>
        <dbReference type="SAM" id="MobiDB-lite"/>
    </source>
</evidence>
<organism evidence="3">
    <name type="scientific">termite gut metagenome</name>
    <dbReference type="NCBI Taxonomy" id="433724"/>
    <lineage>
        <taxon>unclassified sequences</taxon>
        <taxon>metagenomes</taxon>
        <taxon>organismal metagenomes</taxon>
    </lineage>
</organism>
<feature type="domain" description="Arm DNA-binding" evidence="2">
    <location>
        <begin position="23"/>
        <end position="104"/>
    </location>
</feature>
<dbReference type="Pfam" id="PF17293">
    <property type="entry name" value="Arm-DNA-bind_5"/>
    <property type="match status" value="1"/>
</dbReference>
<evidence type="ECO:0000313" key="3">
    <source>
        <dbReference type="EMBL" id="KAA6308974.1"/>
    </source>
</evidence>
<protein>
    <submittedName>
        <fullName evidence="3">Tyrosine recombinase XerC</fullName>
    </submittedName>
</protein>
<dbReference type="InterPro" id="IPR035386">
    <property type="entry name" value="Arm-DNA-bind_5"/>
</dbReference>
<accession>A0A5J4PK66</accession>
<dbReference type="AlphaFoldDB" id="A0A5J4PK66"/>
<proteinExistence type="predicted"/>
<sequence length="133" mass="15570">MNIKRNIIFSLENRKKNGVLIVNNVPIRMRVVYAGNRIDFSTRYRIDVAKWDTEKQRVKNGCTNKLKQSASEINTDLLTYYTDIQAIFKEFEVQNRVPTPEQLKEAFSNKYKQPQPESKSEREEVPKVVFNAA</sequence>